<dbReference type="Pfam" id="PF12796">
    <property type="entry name" value="Ank_2"/>
    <property type="match status" value="1"/>
</dbReference>
<feature type="repeat" description="ANK" evidence="1">
    <location>
        <begin position="373"/>
        <end position="405"/>
    </location>
</feature>
<keyword evidence="6" id="KW-1185">Reference proteome</keyword>
<dbReference type="InterPro" id="IPR056485">
    <property type="entry name" value="ARM_KRIT1"/>
</dbReference>
<evidence type="ECO:0000259" key="4">
    <source>
        <dbReference type="Pfam" id="PF24521"/>
    </source>
</evidence>
<feature type="region of interest" description="Disordered" evidence="2">
    <location>
        <begin position="1"/>
        <end position="334"/>
    </location>
</feature>
<feature type="compositionally biased region" description="Basic and acidic residues" evidence="2">
    <location>
        <begin position="189"/>
        <end position="201"/>
    </location>
</feature>
<feature type="region of interest" description="Disordered" evidence="2">
    <location>
        <begin position="1489"/>
        <end position="1510"/>
    </location>
</feature>
<evidence type="ECO:0000256" key="2">
    <source>
        <dbReference type="SAM" id="MobiDB-lite"/>
    </source>
</evidence>
<feature type="compositionally biased region" description="Basic and acidic residues" evidence="2">
    <location>
        <begin position="463"/>
        <end position="494"/>
    </location>
</feature>
<feature type="compositionally biased region" description="Polar residues" evidence="2">
    <location>
        <begin position="1"/>
        <end position="11"/>
    </location>
</feature>
<dbReference type="Gene3D" id="1.25.40.20">
    <property type="entry name" value="Ankyrin repeat-containing domain"/>
    <property type="match status" value="2"/>
</dbReference>
<keyword evidence="1" id="KW-0040">ANK repeat</keyword>
<organism evidence="5 6">
    <name type="scientific">Dactylonectria macrodidyma</name>
    <dbReference type="NCBI Taxonomy" id="307937"/>
    <lineage>
        <taxon>Eukaryota</taxon>
        <taxon>Fungi</taxon>
        <taxon>Dikarya</taxon>
        <taxon>Ascomycota</taxon>
        <taxon>Pezizomycotina</taxon>
        <taxon>Sordariomycetes</taxon>
        <taxon>Hypocreomycetidae</taxon>
        <taxon>Hypocreales</taxon>
        <taxon>Nectriaceae</taxon>
        <taxon>Dactylonectria</taxon>
    </lineage>
</organism>
<dbReference type="Pfam" id="PF24521">
    <property type="entry name" value="Ank_KRIT1"/>
    <property type="match status" value="1"/>
</dbReference>
<feature type="compositionally biased region" description="Acidic residues" evidence="2">
    <location>
        <begin position="61"/>
        <end position="70"/>
    </location>
</feature>
<evidence type="ECO:0000259" key="3">
    <source>
        <dbReference type="Pfam" id="PF24513"/>
    </source>
</evidence>
<name>A0A9P9FPB8_9HYPO</name>
<reference evidence="5" key="1">
    <citation type="journal article" date="2021" name="Nat. Commun.">
        <title>Genetic determinants of endophytism in the Arabidopsis root mycobiome.</title>
        <authorList>
            <person name="Mesny F."/>
            <person name="Miyauchi S."/>
            <person name="Thiergart T."/>
            <person name="Pickel B."/>
            <person name="Atanasova L."/>
            <person name="Karlsson M."/>
            <person name="Huettel B."/>
            <person name="Barry K.W."/>
            <person name="Haridas S."/>
            <person name="Chen C."/>
            <person name="Bauer D."/>
            <person name="Andreopoulos W."/>
            <person name="Pangilinan J."/>
            <person name="LaButti K."/>
            <person name="Riley R."/>
            <person name="Lipzen A."/>
            <person name="Clum A."/>
            <person name="Drula E."/>
            <person name="Henrissat B."/>
            <person name="Kohler A."/>
            <person name="Grigoriev I.V."/>
            <person name="Martin F.M."/>
            <person name="Hacquard S."/>
        </authorList>
    </citation>
    <scope>NUCLEOTIDE SEQUENCE</scope>
    <source>
        <strain evidence="5">MPI-CAGE-AT-0147</strain>
    </source>
</reference>
<dbReference type="SMART" id="SM00248">
    <property type="entry name" value="ANK"/>
    <property type="match status" value="4"/>
</dbReference>
<feature type="domain" description="DUF7593" evidence="3">
    <location>
        <begin position="1189"/>
        <end position="1348"/>
    </location>
</feature>
<feature type="compositionally biased region" description="Basic and acidic residues" evidence="2">
    <location>
        <begin position="724"/>
        <end position="743"/>
    </location>
</feature>
<dbReference type="GO" id="GO:0005654">
    <property type="term" value="C:nucleoplasm"/>
    <property type="evidence" value="ECO:0007669"/>
    <property type="project" value="TreeGrafter"/>
</dbReference>
<sequence length="1510" mass="171743">MDAQNAAQPDQTRPAGASPQRPGPRRETTSSPAPVSSRPGSPFKDSRSAANSSTVIVADVDAPEDRDSDAETIVLPGKDGHSPSKARKVRQEDKSDDGDASKSRSKISAPRDGDKSAVPSRLTDVVRKKRLSGHLDRDKQARNKDAASSGLSSAPASPPQHQRKHRPRSDDPRSSSESEQPHPRAPKTTLRDKLKSGERLLPHKRKVPRLDSDDEADGRKVRRQRTISVGNDTIRVPRESKSVSSKPHHESRSISPHARTHRRSASSQLPSYSSNGLGQKKKRIPTPLQPTEYHSDESSASGSPHPRSSKLRGLAQPTGGDPNASPAKLAPHKKHLDAHGQTFLARACARGEYDGAKHRLGERPEDLNVADYAGNTPLQIAAINGCEDIVKLLIEAGCNLDCVNYDKDTPLLDAVDNGHLGVVRLLLDAGVNPRKANVNGEEPIDRVSDDTENADEIRSVLIEAKKRAGERQRTSEDRHSHPEYHDARDSHAPDSPRQSPANPSGHGGRRGGTVRSTKTRNDLLYMPLDDKTLRQAAGRGDEETVARILQVKEGYDDPESMVAAARGGHDLVIQLLLGLGGARPDPSPINSTQAEFATPILAAIGQENIKVLELLLEQQGFDPTRRFEGETYYEIARRRQGTNWVEEEHMLKNAYDEYKRNHKDAVKTKPPNRREREREREERDAKRAKRAETKEEVRLLKRNLSSPSRETEPKKKAAPAKHTSPREKRRTESMTNHSDEALPKRGPGRPKKEDRISSITVSDRELSPTASHKQLKTKRTESDAAGVSSEGEAVKPRRKLVSKGELRGEREKQRRASMVSNASSLKDHPMSPHDLRHDEPSEKHRSDKLSEKYHDRTKALKRDESRDRLVVSGDGTAKRHRTSITPDRPSNGDKDDGEVPLKRRRLDGEGKEKRQKRSLSSDERPRKSNGPQDQPSKLSSKSSSLKNHDDERRGVRHDLLRGDSSRSSGSEKQTRVKSEDVDVDMQDADMIKSSADAHAKAARDKEAEQEKQRILEQEEAKKKKKEEEEKKRVEAEEKKKREQEETRRKAEEEEVKRKDEEKKRKEEEEREAEQKKKEEEEERKRREEEEKLRREAEEKARRDEEEKRRVEEERRKKEEEERKQREEEERLHREQLEREAAEEARRQREEEERKERERREKAHREELEKKRAAREAELRRMREEQERLRLDKLPPLLRWLDTCSNPKLPAVAERFKRMQGVRYDTIRPEANATTEGREQWVLNTHVALLLGEKDLDLSRYTAWERVPVTPLAKKSLWRVEWKLYSLVSEKLWDLGQQLPDYYGDEDPCSLRFQTKERLKMEAWDRFLNTDMFFVKVSDLMYTVPNVPHLRNIRLGVEYRELLETEEQGIGWKAAQKWKSDPDASRYHGFAPRYKYYNNGSMVSEDMPSVHQTSKVPFPEKRVPRRGLVQVYPDDPEYARMCLEQGLEHLLNGHMSPLQVNGVHSSPISQKSATPAGSVTNGTAKVLASSTPNEHMAMNGTLTNGINGSSN</sequence>
<feature type="domain" description="KRIT1 ARM-repeats" evidence="4">
    <location>
        <begin position="512"/>
        <end position="659"/>
    </location>
</feature>
<dbReference type="Proteomes" id="UP000738349">
    <property type="component" value="Unassembled WGS sequence"/>
</dbReference>
<dbReference type="OrthoDB" id="194358at2759"/>
<dbReference type="InterPro" id="IPR056015">
    <property type="entry name" value="DUF7593"/>
</dbReference>
<dbReference type="SUPFAM" id="SSF48403">
    <property type="entry name" value="Ankyrin repeat"/>
    <property type="match status" value="1"/>
</dbReference>
<dbReference type="PROSITE" id="PS50297">
    <property type="entry name" value="ANK_REP_REGION"/>
    <property type="match status" value="2"/>
</dbReference>
<dbReference type="Pfam" id="PF24513">
    <property type="entry name" value="DUF7593"/>
    <property type="match status" value="1"/>
</dbReference>
<feature type="region of interest" description="Disordered" evidence="2">
    <location>
        <begin position="463"/>
        <end position="524"/>
    </location>
</feature>
<feature type="compositionally biased region" description="Basic and acidic residues" evidence="2">
    <location>
        <begin position="168"/>
        <end position="182"/>
    </location>
</feature>
<feature type="compositionally biased region" description="Polar residues" evidence="2">
    <location>
        <begin position="265"/>
        <end position="277"/>
    </location>
</feature>
<dbReference type="InterPro" id="IPR036770">
    <property type="entry name" value="Ankyrin_rpt-contain_sf"/>
</dbReference>
<feature type="compositionally biased region" description="Basic and acidic residues" evidence="2">
    <location>
        <begin position="825"/>
        <end position="869"/>
    </location>
</feature>
<accession>A0A9P9FPB8</accession>
<feature type="compositionally biased region" description="Polar residues" evidence="2">
    <location>
        <begin position="1499"/>
        <end position="1510"/>
    </location>
</feature>
<comment type="caution">
    <text evidence="5">The sequence shown here is derived from an EMBL/GenBank/DDBJ whole genome shotgun (WGS) entry which is preliminary data.</text>
</comment>
<feature type="repeat" description="ANK" evidence="1">
    <location>
        <begin position="406"/>
        <end position="438"/>
    </location>
</feature>
<feature type="compositionally biased region" description="Basic and acidic residues" evidence="2">
    <location>
        <begin position="89"/>
        <end position="102"/>
    </location>
</feature>
<dbReference type="EMBL" id="JAGMUV010000002">
    <property type="protein sequence ID" value="KAH7170332.1"/>
    <property type="molecule type" value="Genomic_DNA"/>
</dbReference>
<feature type="compositionally biased region" description="Basic and acidic residues" evidence="2">
    <location>
        <begin position="995"/>
        <end position="1174"/>
    </location>
</feature>
<dbReference type="PROSITE" id="PS50088">
    <property type="entry name" value="ANK_REPEAT"/>
    <property type="match status" value="2"/>
</dbReference>
<proteinExistence type="predicted"/>
<dbReference type="InterPro" id="IPR053210">
    <property type="entry name" value="ANKRD12"/>
</dbReference>
<feature type="compositionally biased region" description="Basic and acidic residues" evidence="2">
    <location>
        <begin position="890"/>
        <end position="912"/>
    </location>
</feature>
<feature type="compositionally biased region" description="Basic and acidic residues" evidence="2">
    <location>
        <begin position="235"/>
        <end position="252"/>
    </location>
</feature>
<dbReference type="InterPro" id="IPR002110">
    <property type="entry name" value="Ankyrin_rpt"/>
</dbReference>
<feature type="compositionally biased region" description="Basic and acidic residues" evidence="2">
    <location>
        <begin position="946"/>
        <end position="964"/>
    </location>
</feature>
<dbReference type="PANTHER" id="PTHR24149:SF14">
    <property type="entry name" value="ANKYRIN REPEAT DOMAIN 12"/>
    <property type="match status" value="1"/>
</dbReference>
<evidence type="ECO:0000256" key="1">
    <source>
        <dbReference type="PROSITE-ProRule" id="PRU00023"/>
    </source>
</evidence>
<gene>
    <name evidence="5" type="ORF">EDB81DRAFT_636996</name>
</gene>
<feature type="compositionally biased region" description="Basic and acidic residues" evidence="2">
    <location>
        <begin position="133"/>
        <end position="145"/>
    </location>
</feature>
<evidence type="ECO:0000313" key="6">
    <source>
        <dbReference type="Proteomes" id="UP000738349"/>
    </source>
</evidence>
<feature type="compositionally biased region" description="Low complexity" evidence="2">
    <location>
        <begin position="146"/>
        <end position="155"/>
    </location>
</feature>
<protein>
    <submittedName>
        <fullName evidence="5">Uncharacterized protein</fullName>
    </submittedName>
</protein>
<feature type="region of interest" description="Disordered" evidence="2">
    <location>
        <begin position="656"/>
        <end position="1174"/>
    </location>
</feature>
<feature type="region of interest" description="Disordered" evidence="2">
    <location>
        <begin position="1462"/>
        <end position="1481"/>
    </location>
</feature>
<evidence type="ECO:0000313" key="5">
    <source>
        <dbReference type="EMBL" id="KAH7170332.1"/>
    </source>
</evidence>
<dbReference type="PANTHER" id="PTHR24149">
    <property type="entry name" value="ANKYRIN REPEAT DOMAIN-CONTAINING PROTEIN 12"/>
    <property type="match status" value="1"/>
</dbReference>
<feature type="compositionally biased region" description="Low complexity" evidence="2">
    <location>
        <begin position="936"/>
        <end position="945"/>
    </location>
</feature>
<feature type="compositionally biased region" description="Basic and acidic residues" evidence="2">
    <location>
        <begin position="802"/>
        <end position="814"/>
    </location>
</feature>
<feature type="compositionally biased region" description="Basic and acidic residues" evidence="2">
    <location>
        <begin position="750"/>
        <end position="766"/>
    </location>
</feature>
<feature type="compositionally biased region" description="Basic and acidic residues" evidence="2">
    <location>
        <begin position="656"/>
        <end position="699"/>
    </location>
</feature>